<dbReference type="InParanoid" id="A0A2K2DE63"/>
<dbReference type="InterPro" id="IPR053253">
    <property type="entry name" value="Sex_diff_modulator"/>
</dbReference>
<dbReference type="EMBL" id="CM000881">
    <property type="protein sequence ID" value="PNT72529.1"/>
    <property type="molecule type" value="Genomic_DNA"/>
</dbReference>
<dbReference type="EnsemblPlants" id="PNT72529">
    <property type="protein sequence ID" value="PNT72529"/>
    <property type="gene ID" value="BRADI_2g45635v3"/>
</dbReference>
<evidence type="ECO:0000313" key="2">
    <source>
        <dbReference type="EMBL" id="PNT72529.1"/>
    </source>
</evidence>
<evidence type="ECO:0000313" key="4">
    <source>
        <dbReference type="Proteomes" id="UP000008810"/>
    </source>
</evidence>
<evidence type="ECO:0000256" key="1">
    <source>
        <dbReference type="SAM" id="MobiDB-lite"/>
    </source>
</evidence>
<dbReference type="OrthoDB" id="8026949at2759"/>
<gene>
    <name evidence="2" type="ORF">BRADI_2g45635v3</name>
</gene>
<protein>
    <recommendedName>
        <fullName evidence="5">DUF4283 domain-containing protein</fullName>
    </recommendedName>
</protein>
<dbReference type="PANTHER" id="PTHR33087">
    <property type="entry name" value="OS07G0539200 PROTEIN"/>
    <property type="match status" value="1"/>
</dbReference>
<feature type="compositionally biased region" description="Low complexity" evidence="1">
    <location>
        <begin position="412"/>
        <end position="427"/>
    </location>
</feature>
<dbReference type="FunCoup" id="A0A2K2DE63">
    <property type="interactions" value="493"/>
</dbReference>
<keyword evidence="4" id="KW-1185">Reference proteome</keyword>
<dbReference type="Proteomes" id="UP000008810">
    <property type="component" value="Chromosome 2"/>
</dbReference>
<reference evidence="2" key="2">
    <citation type="submission" date="2017-06" db="EMBL/GenBank/DDBJ databases">
        <title>WGS assembly of Brachypodium distachyon.</title>
        <authorList>
            <consortium name="The International Brachypodium Initiative"/>
            <person name="Lucas S."/>
            <person name="Harmon-Smith M."/>
            <person name="Lail K."/>
            <person name="Tice H."/>
            <person name="Grimwood J."/>
            <person name="Bruce D."/>
            <person name="Barry K."/>
            <person name="Shu S."/>
            <person name="Lindquist E."/>
            <person name="Wang M."/>
            <person name="Pitluck S."/>
            <person name="Vogel J.P."/>
            <person name="Garvin D.F."/>
            <person name="Mockler T.C."/>
            <person name="Schmutz J."/>
            <person name="Rokhsar D."/>
            <person name="Bevan M.W."/>
        </authorList>
    </citation>
    <scope>NUCLEOTIDE SEQUENCE</scope>
    <source>
        <strain evidence="2">Bd21</strain>
    </source>
</reference>
<name>A0A2K2DE63_BRADI</name>
<dbReference type="PANTHER" id="PTHR33087:SF31">
    <property type="entry name" value="OS06G0482850 PROTEIN"/>
    <property type="match status" value="1"/>
</dbReference>
<feature type="region of interest" description="Disordered" evidence="1">
    <location>
        <begin position="403"/>
        <end position="430"/>
    </location>
</feature>
<evidence type="ECO:0008006" key="5">
    <source>
        <dbReference type="Google" id="ProtNLM"/>
    </source>
</evidence>
<proteinExistence type="predicted"/>
<reference evidence="3" key="3">
    <citation type="submission" date="2018-08" db="UniProtKB">
        <authorList>
            <consortium name="EnsemblPlants"/>
        </authorList>
    </citation>
    <scope>IDENTIFICATION</scope>
    <source>
        <strain evidence="3">cv. Bd21</strain>
    </source>
</reference>
<evidence type="ECO:0000313" key="3">
    <source>
        <dbReference type="EnsemblPlants" id="PNT72529"/>
    </source>
</evidence>
<dbReference type="AlphaFoldDB" id="A0A2K2DE63"/>
<feature type="region of interest" description="Disordered" evidence="1">
    <location>
        <begin position="1"/>
        <end position="35"/>
    </location>
</feature>
<sequence>MASTPGGAQPSTMERRWRESSPSSGSESERSYREVRQELPQEMAGKCFNCLGDDHAAALCPNPTRCLRCKEGRAMWLGCAGSVAAQVVPRRLGLGGGAQGPAPRGPVRPAVVAQEPPVARGMEVPTTQASPVLIHGGQRPGLALLARLGRVGASACENLTGEEAASALTAVAPAALPWGAASLRPRVETCIISRTAQLKEEEAALEWSLVASVTGTRPRVPLSSVSLALVGHFPGLEGTFTAHRFWPDDFLVVFRSREGRDVVLAAGEIGGRGFSLRFSAWNRFRQAVGRTLYFRVHLELDGVPSQAWSFGTAASILGPSCVVERLGSTTASREDMGRFRVFPWTPDPNLVPRETTLQIVEPPALVDGDDDLMLAPEDLIPEELQLLEYKVLIHLLQVDNQRESTDRTLSMDGPSDNGDSGNDGDPGCSYGGAHDAREAWRNYFSCVRGQVDSDDFGNRPRGTWVGGRVAEGCLMVADWSRLSATAPAYVPALLPWVEMVEGSLAVGMEEVVAMLSLLPGCEVVVDDGWDPMRLEACILPCPTLTAPVLAGPDSPIPVLAGMDTSVVGSADSTGGTTVLPGSARLGWRETPSEGGFAGHDAAGSEYIHGEHHAGGEVASGLPGCGFEGKCGAGHCGLQGDDAAFAFASVAAVGGATVEARIAGRLTPAVGVKREERELMHRLGIAREGEQIGEEALEAYTKLFVRPLSSEHIAAILALFGWEPDVLPLETGEGDAITA</sequence>
<dbReference type="STRING" id="15368.A0A2K2DE63"/>
<organism evidence="2">
    <name type="scientific">Brachypodium distachyon</name>
    <name type="common">Purple false brome</name>
    <name type="synonym">Trachynia distachya</name>
    <dbReference type="NCBI Taxonomy" id="15368"/>
    <lineage>
        <taxon>Eukaryota</taxon>
        <taxon>Viridiplantae</taxon>
        <taxon>Streptophyta</taxon>
        <taxon>Embryophyta</taxon>
        <taxon>Tracheophyta</taxon>
        <taxon>Spermatophyta</taxon>
        <taxon>Magnoliopsida</taxon>
        <taxon>Liliopsida</taxon>
        <taxon>Poales</taxon>
        <taxon>Poaceae</taxon>
        <taxon>BOP clade</taxon>
        <taxon>Pooideae</taxon>
        <taxon>Stipodae</taxon>
        <taxon>Brachypodieae</taxon>
        <taxon>Brachypodium</taxon>
    </lineage>
</organism>
<reference evidence="2 3" key="1">
    <citation type="journal article" date="2010" name="Nature">
        <title>Genome sequencing and analysis of the model grass Brachypodium distachyon.</title>
        <authorList>
            <consortium name="International Brachypodium Initiative"/>
        </authorList>
    </citation>
    <scope>NUCLEOTIDE SEQUENCE [LARGE SCALE GENOMIC DNA]</scope>
    <source>
        <strain evidence="2 3">Bd21</strain>
    </source>
</reference>
<accession>A0A2K2DE63</accession>
<dbReference type="Gramene" id="PNT72529">
    <property type="protein sequence ID" value="PNT72529"/>
    <property type="gene ID" value="BRADI_2g45635v3"/>
</dbReference>